<organism evidence="1 2">
    <name type="scientific">Mangrovibacterium marinum</name>
    <dbReference type="NCBI Taxonomy" id="1639118"/>
    <lineage>
        <taxon>Bacteria</taxon>
        <taxon>Pseudomonadati</taxon>
        <taxon>Bacteroidota</taxon>
        <taxon>Bacteroidia</taxon>
        <taxon>Marinilabiliales</taxon>
        <taxon>Prolixibacteraceae</taxon>
        <taxon>Mangrovibacterium</taxon>
    </lineage>
</organism>
<protein>
    <submittedName>
        <fullName evidence="1">Uncharacterized protein</fullName>
    </submittedName>
</protein>
<dbReference type="EMBL" id="QAAD01000052">
    <property type="protein sequence ID" value="PTN00942.1"/>
    <property type="molecule type" value="Genomic_DNA"/>
</dbReference>
<comment type="caution">
    <text evidence="1">The sequence shown here is derived from an EMBL/GenBank/DDBJ whole genome shotgun (WGS) entry which is preliminary data.</text>
</comment>
<name>A0A2T5BPP0_9BACT</name>
<dbReference type="AlphaFoldDB" id="A0A2T5BPP0"/>
<evidence type="ECO:0000313" key="2">
    <source>
        <dbReference type="Proteomes" id="UP000243525"/>
    </source>
</evidence>
<sequence>MGKSVKIFNNRLNEIEEISNIPPQIVDIVEISDSLFNDTKEICKSFWYVKVQGEKINGIVNGRQVFEIQNSNQDTSFTVEGNQIEILTTDFLGMGVDYNGDLMGCPVDQPILIKDKKNNYFGLVDLIQNEYSKKASWDNEYPYFEIRSDDGCHDKIKSIIVDGTNITLKIHREFQEGENDYEVMLRYENNRYIAEYLNFGEIKYE</sequence>
<evidence type="ECO:0000313" key="1">
    <source>
        <dbReference type="EMBL" id="PTN00942.1"/>
    </source>
</evidence>
<dbReference type="Proteomes" id="UP000243525">
    <property type="component" value="Unassembled WGS sequence"/>
</dbReference>
<accession>A0A2T5BPP0</accession>
<reference evidence="1 2" key="1">
    <citation type="submission" date="2018-04" db="EMBL/GenBank/DDBJ databases">
        <title>Genomic Encyclopedia of Archaeal and Bacterial Type Strains, Phase II (KMG-II): from individual species to whole genera.</title>
        <authorList>
            <person name="Goeker M."/>
        </authorList>
    </citation>
    <scope>NUCLEOTIDE SEQUENCE [LARGE SCALE GENOMIC DNA]</scope>
    <source>
        <strain evidence="1 2">DSM 28823</strain>
    </source>
</reference>
<gene>
    <name evidence="1" type="ORF">C8N47_1521</name>
</gene>
<proteinExistence type="predicted"/>
<keyword evidence="2" id="KW-1185">Reference proteome</keyword>